<keyword evidence="1" id="KW-0812">Transmembrane</keyword>
<proteinExistence type="predicted"/>
<evidence type="ECO:0000313" key="2">
    <source>
        <dbReference type="EMBL" id="MWZ39021.1"/>
    </source>
</evidence>
<name>A0A6I4RTC4_FRATU</name>
<evidence type="ECO:0000256" key="1">
    <source>
        <dbReference type="SAM" id="Phobius"/>
    </source>
</evidence>
<evidence type="ECO:0000313" key="3">
    <source>
        <dbReference type="Proteomes" id="UP000469081"/>
    </source>
</evidence>
<feature type="transmembrane region" description="Helical" evidence="1">
    <location>
        <begin position="45"/>
        <end position="65"/>
    </location>
</feature>
<gene>
    <name evidence="2" type="ORF">FNC33_00430</name>
</gene>
<dbReference type="RefSeq" id="WP_003039404.1">
    <property type="nucleotide sequence ID" value="NZ_VJEZ01000001.1"/>
</dbReference>
<keyword evidence="1" id="KW-1133">Transmembrane helix</keyword>
<dbReference type="Proteomes" id="UP000469081">
    <property type="component" value="Unassembled WGS sequence"/>
</dbReference>
<dbReference type="AlphaFoldDB" id="A0A6I4RTC4"/>
<dbReference type="EMBL" id="VJEZ01000001">
    <property type="protein sequence ID" value="MWZ39021.1"/>
    <property type="molecule type" value="Genomic_DNA"/>
</dbReference>
<keyword evidence="1" id="KW-0472">Membrane</keyword>
<sequence>MTFAIASTKVFTNVKILFNAASGLFSLIQYFAFGIIIYIESYISISHFYLEGILICIGGALLIMLQRYKD</sequence>
<reference evidence="2 3" key="1">
    <citation type="submission" date="2019-06" db="EMBL/GenBank/DDBJ databases">
        <title>Phylogeography and genetic diversity of Francisella tularensis subsp. holarctica in France (1947-2018).</title>
        <authorList>
            <person name="Kevin M."/>
            <person name="Madani N."/>
            <person name="Maurin M."/>
        </authorList>
    </citation>
    <scope>NUCLEOTIDE SEQUENCE [LARGE SCALE GENOMIC DNA]</scope>
    <source>
        <strain evidence="2 3">ATCC 15482</strain>
    </source>
</reference>
<feature type="transmembrane region" description="Helical" evidence="1">
    <location>
        <begin position="16"/>
        <end position="39"/>
    </location>
</feature>
<comment type="caution">
    <text evidence="2">The sequence shown here is derived from an EMBL/GenBank/DDBJ whole genome shotgun (WGS) entry which is preliminary data.</text>
</comment>
<protein>
    <submittedName>
        <fullName evidence="2">Uncharacterized protein</fullName>
    </submittedName>
</protein>
<organism evidence="2 3">
    <name type="scientific">Francisella tularensis</name>
    <dbReference type="NCBI Taxonomy" id="263"/>
    <lineage>
        <taxon>Bacteria</taxon>
        <taxon>Pseudomonadati</taxon>
        <taxon>Pseudomonadota</taxon>
        <taxon>Gammaproteobacteria</taxon>
        <taxon>Thiotrichales</taxon>
        <taxon>Francisellaceae</taxon>
        <taxon>Francisella</taxon>
    </lineage>
</organism>
<accession>A0A6I4RTC4</accession>